<protein>
    <submittedName>
        <fullName evidence="2">IS5/IS1182 family transposase</fullName>
    </submittedName>
</protein>
<proteinExistence type="predicted"/>
<dbReference type="Pfam" id="PF13737">
    <property type="entry name" value="DDE_Tnp_1_5"/>
    <property type="match status" value="1"/>
</dbReference>
<feature type="domain" description="Transposase DDE" evidence="1">
    <location>
        <begin position="32"/>
        <end position="113"/>
    </location>
</feature>
<organism evidence="2 3">
    <name type="scientific">Rhizobium tubonense</name>
    <dbReference type="NCBI Taxonomy" id="484088"/>
    <lineage>
        <taxon>Bacteria</taxon>
        <taxon>Pseudomonadati</taxon>
        <taxon>Pseudomonadota</taxon>
        <taxon>Alphaproteobacteria</taxon>
        <taxon>Hyphomicrobiales</taxon>
        <taxon>Rhizobiaceae</taxon>
        <taxon>Rhizobium/Agrobacterium group</taxon>
        <taxon>Rhizobium</taxon>
    </lineage>
</organism>
<comment type="caution">
    <text evidence="2">The sequence shown here is derived from an EMBL/GenBank/DDBJ whole genome shotgun (WGS) entry which is preliminary data.</text>
</comment>
<dbReference type="AlphaFoldDB" id="A0A2W4E4G2"/>
<evidence type="ECO:0000259" key="1">
    <source>
        <dbReference type="Pfam" id="PF13737"/>
    </source>
</evidence>
<feature type="non-terminal residue" evidence="2">
    <location>
        <position position="119"/>
    </location>
</feature>
<accession>A0A2W4E4G2</accession>
<dbReference type="InterPro" id="IPR025668">
    <property type="entry name" value="Tnp_DDE_dom"/>
</dbReference>
<gene>
    <name evidence="2" type="ORF">CPY51_23320</name>
</gene>
<name>A0A2W4E4G2_9HYPH</name>
<reference evidence="2 3" key="1">
    <citation type="journal article" date="2018" name="Sci. Rep.">
        <title>Rhizobium tumorigenes sp. nov., a novel plant tumorigenic bacterium isolated from cane gall tumors on thornless blackberry.</title>
        <authorList>
            <person name="Kuzmanovi N."/>
            <person name="Smalla K."/>
            <person name="Gronow S."/>
            <person name="PuBawska J."/>
        </authorList>
    </citation>
    <scope>NUCLEOTIDE SEQUENCE [LARGE SCALE GENOMIC DNA]</scope>
    <source>
        <strain evidence="2 3">CCBAU 85046</strain>
    </source>
</reference>
<dbReference type="Proteomes" id="UP000248925">
    <property type="component" value="Unassembled WGS sequence"/>
</dbReference>
<evidence type="ECO:0000313" key="3">
    <source>
        <dbReference type="Proteomes" id="UP000248925"/>
    </source>
</evidence>
<dbReference type="RefSeq" id="WP_195909611.1">
    <property type="nucleotide sequence ID" value="NZ_PCDP01000050.1"/>
</dbReference>
<keyword evidence="3" id="KW-1185">Reference proteome</keyword>
<evidence type="ECO:0000313" key="2">
    <source>
        <dbReference type="EMBL" id="PZM10486.1"/>
    </source>
</evidence>
<dbReference type="EMBL" id="PCDP01000050">
    <property type="protein sequence ID" value="PZM10486.1"/>
    <property type="molecule type" value="Genomic_DNA"/>
</dbReference>
<sequence>MPFKRNAARRHHIGKMKFKVTNWSEYEAGLRRRGGLTLWLTPEALAMWSAPRRKTRGGQPRYSDLAIETALSLGMVSGLRLRQAEGFLKSILQLMGLALPVPDHTTLSRRARTWQSLSK</sequence>